<comment type="caution">
    <text evidence="8">The sequence shown here is derived from an EMBL/GenBank/DDBJ whole genome shotgun (WGS) entry which is preliminary data.</text>
</comment>
<sequence>MPLRYWGLIVILGIGWGSSMFFNEILLRELGPLQVALGRVGLGALGCWAWVLATRRKVRVTLPFLRDVTVFGFLQYAAPLAIFPAAQRLITSGEAGIVNAMTPILVVIISHLWPGGERATVYKTLGVLCGFSGILMLALPALDTGLTGQFGALLFCVLAPVCYGIAINWYRRFKGHDATAVTACGLLAGTILLVPVALAVEGVPVIRRAETWGALFFIGFVLTAAAFIVIFWLLPRIGATATSTVTFITPVSAVTLGAVFLGEALGAAHFLGMAAIFLGLVLIDGRLLRRVFPTAAAT</sequence>
<comment type="similarity">
    <text evidence="2">Belongs to the EamA transporter family.</text>
</comment>
<dbReference type="RefSeq" id="WP_263720504.1">
    <property type="nucleotide sequence ID" value="NZ_JAOWLA010000003.1"/>
</dbReference>
<comment type="subcellular location">
    <subcellularLocation>
        <location evidence="1">Membrane</location>
        <topology evidence="1">Multi-pass membrane protein</topology>
    </subcellularLocation>
</comment>
<dbReference type="SUPFAM" id="SSF103481">
    <property type="entry name" value="Multidrug resistance efflux transporter EmrE"/>
    <property type="match status" value="2"/>
</dbReference>
<dbReference type="InterPro" id="IPR000620">
    <property type="entry name" value="EamA_dom"/>
</dbReference>
<keyword evidence="5 6" id="KW-0472">Membrane</keyword>
<evidence type="ECO:0000256" key="3">
    <source>
        <dbReference type="ARBA" id="ARBA00022692"/>
    </source>
</evidence>
<proteinExistence type="inferred from homology"/>
<feature type="transmembrane region" description="Helical" evidence="6">
    <location>
        <begin position="267"/>
        <end position="283"/>
    </location>
</feature>
<gene>
    <name evidence="8" type="ORF">OE647_04685</name>
</gene>
<feature type="domain" description="EamA" evidence="7">
    <location>
        <begin position="152"/>
        <end position="283"/>
    </location>
</feature>
<evidence type="ECO:0000259" key="7">
    <source>
        <dbReference type="Pfam" id="PF00892"/>
    </source>
</evidence>
<dbReference type="InterPro" id="IPR050638">
    <property type="entry name" value="AA-Vitamin_Transporters"/>
</dbReference>
<feature type="transmembrane region" description="Helical" evidence="6">
    <location>
        <begin position="33"/>
        <end position="52"/>
    </location>
</feature>
<accession>A0ABT2YYV6</accession>
<feature type="domain" description="EamA" evidence="7">
    <location>
        <begin position="8"/>
        <end position="138"/>
    </location>
</feature>
<evidence type="ECO:0000256" key="2">
    <source>
        <dbReference type="ARBA" id="ARBA00007362"/>
    </source>
</evidence>
<keyword evidence="9" id="KW-1185">Reference proteome</keyword>
<dbReference type="Pfam" id="PF00892">
    <property type="entry name" value="EamA"/>
    <property type="match status" value="2"/>
</dbReference>
<dbReference type="PANTHER" id="PTHR32322">
    <property type="entry name" value="INNER MEMBRANE TRANSPORTER"/>
    <property type="match status" value="1"/>
</dbReference>
<dbReference type="InterPro" id="IPR037185">
    <property type="entry name" value="EmrE-like"/>
</dbReference>
<evidence type="ECO:0000256" key="1">
    <source>
        <dbReference type="ARBA" id="ARBA00004141"/>
    </source>
</evidence>
<name>A0ABT2YYV6_9RHOB</name>
<organism evidence="8 9">
    <name type="scientific">Albidovulum sediminicola</name>
    <dbReference type="NCBI Taxonomy" id="2984331"/>
    <lineage>
        <taxon>Bacteria</taxon>
        <taxon>Pseudomonadati</taxon>
        <taxon>Pseudomonadota</taxon>
        <taxon>Alphaproteobacteria</taxon>
        <taxon>Rhodobacterales</taxon>
        <taxon>Paracoccaceae</taxon>
        <taxon>Albidovulum</taxon>
    </lineage>
</organism>
<reference evidence="8 9" key="1">
    <citation type="submission" date="2022-10" db="EMBL/GenBank/DDBJ databases">
        <title>Defluviimonas sp. nov., isolated from ocean surface water.</title>
        <authorList>
            <person name="He W."/>
            <person name="Wang L."/>
            <person name="Zhang D.-F."/>
        </authorList>
    </citation>
    <scope>NUCLEOTIDE SEQUENCE [LARGE SCALE GENOMIC DNA]</scope>
    <source>
        <strain evidence="8 9">WL0075</strain>
    </source>
</reference>
<feature type="transmembrane region" description="Helical" evidence="6">
    <location>
        <begin position="125"/>
        <end position="142"/>
    </location>
</feature>
<evidence type="ECO:0000256" key="6">
    <source>
        <dbReference type="SAM" id="Phobius"/>
    </source>
</evidence>
<feature type="transmembrane region" description="Helical" evidence="6">
    <location>
        <begin position="95"/>
        <end position="113"/>
    </location>
</feature>
<dbReference type="PANTHER" id="PTHR32322:SF2">
    <property type="entry name" value="EAMA DOMAIN-CONTAINING PROTEIN"/>
    <property type="match status" value="1"/>
</dbReference>
<feature type="transmembrane region" description="Helical" evidence="6">
    <location>
        <begin position="64"/>
        <end position="83"/>
    </location>
</feature>
<feature type="transmembrane region" description="Helical" evidence="6">
    <location>
        <begin position="5"/>
        <end position="27"/>
    </location>
</feature>
<evidence type="ECO:0000256" key="5">
    <source>
        <dbReference type="ARBA" id="ARBA00023136"/>
    </source>
</evidence>
<protein>
    <submittedName>
        <fullName evidence="8">DMT family transporter</fullName>
    </submittedName>
</protein>
<dbReference type="EMBL" id="JAOWLA010000003">
    <property type="protein sequence ID" value="MCV2864036.1"/>
    <property type="molecule type" value="Genomic_DNA"/>
</dbReference>
<feature type="transmembrane region" description="Helical" evidence="6">
    <location>
        <begin position="148"/>
        <end position="166"/>
    </location>
</feature>
<evidence type="ECO:0000256" key="4">
    <source>
        <dbReference type="ARBA" id="ARBA00022989"/>
    </source>
</evidence>
<feature type="transmembrane region" description="Helical" evidence="6">
    <location>
        <begin position="241"/>
        <end position="261"/>
    </location>
</feature>
<keyword evidence="3 6" id="KW-0812">Transmembrane</keyword>
<evidence type="ECO:0000313" key="9">
    <source>
        <dbReference type="Proteomes" id="UP001652503"/>
    </source>
</evidence>
<keyword evidence="4 6" id="KW-1133">Transmembrane helix</keyword>
<feature type="transmembrane region" description="Helical" evidence="6">
    <location>
        <begin position="178"/>
        <end position="200"/>
    </location>
</feature>
<feature type="transmembrane region" description="Helical" evidence="6">
    <location>
        <begin position="212"/>
        <end position="234"/>
    </location>
</feature>
<dbReference type="Proteomes" id="UP001652503">
    <property type="component" value="Unassembled WGS sequence"/>
</dbReference>
<evidence type="ECO:0000313" key="8">
    <source>
        <dbReference type="EMBL" id="MCV2864036.1"/>
    </source>
</evidence>